<accession>D6RQP3</accession>
<organism evidence="1 2">
    <name type="scientific">Coprinopsis cinerea (strain Okayama-7 / 130 / ATCC MYA-4618 / FGSC 9003)</name>
    <name type="common">Inky cap fungus</name>
    <name type="synonym">Hormographiella aspergillata</name>
    <dbReference type="NCBI Taxonomy" id="240176"/>
    <lineage>
        <taxon>Eukaryota</taxon>
        <taxon>Fungi</taxon>
        <taxon>Dikarya</taxon>
        <taxon>Basidiomycota</taxon>
        <taxon>Agaricomycotina</taxon>
        <taxon>Agaricomycetes</taxon>
        <taxon>Agaricomycetidae</taxon>
        <taxon>Agaricales</taxon>
        <taxon>Agaricineae</taxon>
        <taxon>Psathyrellaceae</taxon>
        <taxon>Coprinopsis</taxon>
    </lineage>
</organism>
<dbReference type="InParanoid" id="D6RQP3"/>
<dbReference type="Proteomes" id="UP000001861">
    <property type="component" value="Unassembled WGS sequence"/>
</dbReference>
<dbReference type="Gene3D" id="3.80.10.10">
    <property type="entry name" value="Ribonuclease Inhibitor"/>
    <property type="match status" value="1"/>
</dbReference>
<evidence type="ECO:0000313" key="2">
    <source>
        <dbReference type="Proteomes" id="UP000001861"/>
    </source>
</evidence>
<dbReference type="GeneID" id="9380036"/>
<evidence type="ECO:0008006" key="3">
    <source>
        <dbReference type="Google" id="ProtNLM"/>
    </source>
</evidence>
<evidence type="ECO:0000313" key="1">
    <source>
        <dbReference type="EMBL" id="EFI26680.1"/>
    </source>
</evidence>
<dbReference type="RefSeq" id="XP_002910174.1">
    <property type="nucleotide sequence ID" value="XM_002910128.1"/>
</dbReference>
<comment type="caution">
    <text evidence="1">The sequence shown here is derived from an EMBL/GenBank/DDBJ whole genome shotgun (WGS) entry which is preliminary data.</text>
</comment>
<reference evidence="1 2" key="1">
    <citation type="journal article" date="2010" name="Proc. Natl. Acad. Sci. U.S.A.">
        <title>Insights into evolution of multicellular fungi from the assembled chromosomes of the mushroom Coprinopsis cinerea (Coprinus cinereus).</title>
        <authorList>
            <person name="Stajich J.E."/>
            <person name="Wilke S.K."/>
            <person name="Ahren D."/>
            <person name="Au C.H."/>
            <person name="Birren B.W."/>
            <person name="Borodovsky M."/>
            <person name="Burns C."/>
            <person name="Canback B."/>
            <person name="Casselton L.A."/>
            <person name="Cheng C.K."/>
            <person name="Deng J."/>
            <person name="Dietrich F.S."/>
            <person name="Fargo D.C."/>
            <person name="Farman M.L."/>
            <person name="Gathman A.C."/>
            <person name="Goldberg J."/>
            <person name="Guigo R."/>
            <person name="Hoegger P.J."/>
            <person name="Hooker J.B."/>
            <person name="Huggins A."/>
            <person name="James T.Y."/>
            <person name="Kamada T."/>
            <person name="Kilaru S."/>
            <person name="Kodira C."/>
            <person name="Kues U."/>
            <person name="Kupfer D."/>
            <person name="Kwan H.S."/>
            <person name="Lomsadze A."/>
            <person name="Li W."/>
            <person name="Lilly W.W."/>
            <person name="Ma L.J."/>
            <person name="Mackey A.J."/>
            <person name="Manning G."/>
            <person name="Martin F."/>
            <person name="Muraguchi H."/>
            <person name="Natvig D.O."/>
            <person name="Palmerini H."/>
            <person name="Ramesh M.A."/>
            <person name="Rehmeyer C.J."/>
            <person name="Roe B.A."/>
            <person name="Shenoy N."/>
            <person name="Stanke M."/>
            <person name="Ter-Hovhannisyan V."/>
            <person name="Tunlid A."/>
            <person name="Velagapudi R."/>
            <person name="Vision T.J."/>
            <person name="Zeng Q."/>
            <person name="Zolan M.E."/>
            <person name="Pukkila P.J."/>
        </authorList>
    </citation>
    <scope>NUCLEOTIDE SEQUENCE [LARGE SCALE GENOMIC DNA]</scope>
    <source>
        <strain evidence="2">Okayama-7 / 130 / ATCC MYA-4618 / FGSC 9003</strain>
    </source>
</reference>
<dbReference type="VEuPathDB" id="FungiDB:CC1G_15451"/>
<dbReference type="InterPro" id="IPR032675">
    <property type="entry name" value="LRR_dom_sf"/>
</dbReference>
<dbReference type="AlphaFoldDB" id="D6RQP3"/>
<dbReference type="EMBL" id="AACS02000012">
    <property type="protein sequence ID" value="EFI26680.1"/>
    <property type="molecule type" value="Genomic_DNA"/>
</dbReference>
<dbReference type="SUPFAM" id="SSF52047">
    <property type="entry name" value="RNI-like"/>
    <property type="match status" value="1"/>
</dbReference>
<proteinExistence type="predicted"/>
<protein>
    <recommendedName>
        <fullName evidence="3">F-box domain-containing protein</fullName>
    </recommendedName>
</protein>
<sequence length="439" mass="50127">MHPALESPDIQHEIFWHLRFQEEIRFDDRERKLRKQTLRDAALTSRAWMNEALAALWWRIEDVLCLFKLLPNFVKPDGEQQWIRIAAGPGGSDALSPAVPYLLSKIPERAPFVARIVITVNVTQRSSEQLASLNHLRFLYIAFYHSKRDLFRFIDRLGEIPTLEEVEIMSYERTPAMPSRINPLTLQQSFPSLQKIKYSGSFGEMRTILGRLPSHGVTSISFECVYASRQYDSIEDDEDQWPYLLQLIERKFRTSCTQLSFQSPRTRHPNLNVLSMGIGQLRFLLTALPNITHLDLGSIPCVGLTNHDVECIADTWPNLVALTLSSFYEDVNGDTSLACLLPLATRCPHLKTLAIAVHTAVPIPEYPLDPSSLIFNSKLETLTIAAKDAERPDQVAAYLRMFFPRLVRVWRWRGVYDGKKAGMGTFWEMVNRSLAGLAV</sequence>
<keyword evidence="2" id="KW-1185">Reference proteome</keyword>
<name>D6RQP3_COPC7</name>
<dbReference type="KEGG" id="cci:CC1G_15451"/>
<dbReference type="OrthoDB" id="2851041at2759"/>
<dbReference type="HOGENOM" id="CLU_624053_0_0_1"/>
<gene>
    <name evidence="1" type="ORF">CC1G_15451</name>
</gene>